<dbReference type="AlphaFoldDB" id="A0A1H7JLQ4"/>
<protein>
    <submittedName>
        <fullName evidence="1">Uncharacterized protein</fullName>
    </submittedName>
</protein>
<organism evidence="1 2">
    <name type="scientific">Stigmatella aurantiaca</name>
    <dbReference type="NCBI Taxonomy" id="41"/>
    <lineage>
        <taxon>Bacteria</taxon>
        <taxon>Pseudomonadati</taxon>
        <taxon>Myxococcota</taxon>
        <taxon>Myxococcia</taxon>
        <taxon>Myxococcales</taxon>
        <taxon>Cystobacterineae</taxon>
        <taxon>Archangiaceae</taxon>
        <taxon>Stigmatella</taxon>
    </lineage>
</organism>
<evidence type="ECO:0000313" key="2">
    <source>
        <dbReference type="Proteomes" id="UP000182719"/>
    </source>
</evidence>
<sequence>MTLMEASTVVSLIGDSIEILRQGKGRLDT</sequence>
<proteinExistence type="predicted"/>
<dbReference type="Proteomes" id="UP000182719">
    <property type="component" value="Unassembled WGS sequence"/>
</dbReference>
<dbReference type="EMBL" id="FOAP01000002">
    <property type="protein sequence ID" value="SEK75276.1"/>
    <property type="molecule type" value="Genomic_DNA"/>
</dbReference>
<keyword evidence="2" id="KW-1185">Reference proteome</keyword>
<name>A0A1H7JLQ4_STIAU</name>
<reference evidence="2" key="1">
    <citation type="submission" date="2016-10" db="EMBL/GenBank/DDBJ databases">
        <authorList>
            <person name="Varghese N."/>
            <person name="Submissions S."/>
        </authorList>
    </citation>
    <scope>NUCLEOTIDE SEQUENCE [LARGE SCALE GENOMIC DNA]</scope>
    <source>
        <strain evidence="2">DSM 17044</strain>
    </source>
</reference>
<gene>
    <name evidence="1" type="ORF">SAMN05444354_102249</name>
</gene>
<evidence type="ECO:0000313" key="1">
    <source>
        <dbReference type="EMBL" id="SEK75276.1"/>
    </source>
</evidence>
<accession>A0A1H7JLQ4</accession>